<keyword evidence="2" id="KW-1185">Reference proteome</keyword>
<gene>
    <name evidence="1" type="ORF">BO66DRAFT_226566</name>
</gene>
<protein>
    <submittedName>
        <fullName evidence="1">Uncharacterized protein</fullName>
    </submittedName>
</protein>
<evidence type="ECO:0000313" key="2">
    <source>
        <dbReference type="Proteomes" id="UP000249661"/>
    </source>
</evidence>
<accession>A0ACD1HJ86</accession>
<evidence type="ECO:0000313" key="1">
    <source>
        <dbReference type="EMBL" id="RAH73581.1"/>
    </source>
</evidence>
<sequence>MDLRGTRVVVLGICAQPRRMKVQCTCPIHAHVVMTQRDCRIFLSGCWMIIQRMLMLACPTPSASTALMLLYPILTLASACFQPPPLHLAG</sequence>
<reference evidence="1" key="1">
    <citation type="submission" date="2018-02" db="EMBL/GenBank/DDBJ databases">
        <title>The genomes of Aspergillus section Nigri reveals drivers in fungal speciation.</title>
        <authorList>
            <consortium name="DOE Joint Genome Institute"/>
            <person name="Vesth T.C."/>
            <person name="Nybo J."/>
            <person name="Theobald S."/>
            <person name="Brandl J."/>
            <person name="Frisvad J.C."/>
            <person name="Nielsen K.F."/>
            <person name="Lyhne E.K."/>
            <person name="Kogle M.E."/>
            <person name="Kuo A."/>
            <person name="Riley R."/>
            <person name="Clum A."/>
            <person name="Nolan M."/>
            <person name="Lipzen A."/>
            <person name="Salamov A."/>
            <person name="Henrissat B."/>
            <person name="Wiebenga A."/>
            <person name="De vries R.P."/>
            <person name="Grigoriev I.V."/>
            <person name="Mortensen U.H."/>
            <person name="Andersen M.R."/>
            <person name="Baker S.E."/>
        </authorList>
    </citation>
    <scope>NUCLEOTIDE SEQUENCE</scope>
    <source>
        <strain evidence="1">CBS 121060</strain>
    </source>
</reference>
<organism evidence="1 2">
    <name type="scientific">Aspergillus aculeatinus CBS 121060</name>
    <dbReference type="NCBI Taxonomy" id="1448322"/>
    <lineage>
        <taxon>Eukaryota</taxon>
        <taxon>Fungi</taxon>
        <taxon>Dikarya</taxon>
        <taxon>Ascomycota</taxon>
        <taxon>Pezizomycotina</taxon>
        <taxon>Eurotiomycetes</taxon>
        <taxon>Eurotiomycetidae</taxon>
        <taxon>Eurotiales</taxon>
        <taxon>Aspergillaceae</taxon>
        <taxon>Aspergillus</taxon>
        <taxon>Aspergillus subgen. Circumdati</taxon>
    </lineage>
</organism>
<dbReference type="Proteomes" id="UP000249661">
    <property type="component" value="Unassembled WGS sequence"/>
</dbReference>
<dbReference type="EMBL" id="KZ824939">
    <property type="protein sequence ID" value="RAH73581.1"/>
    <property type="molecule type" value="Genomic_DNA"/>
</dbReference>
<name>A0ACD1HJ86_9EURO</name>
<proteinExistence type="predicted"/>